<evidence type="ECO:0000313" key="2">
    <source>
        <dbReference type="Proteomes" id="UP000184330"/>
    </source>
</evidence>
<name>A0A1L7XBM5_9HELO</name>
<proteinExistence type="predicted"/>
<keyword evidence="2" id="KW-1185">Reference proteome</keyword>
<gene>
    <name evidence="1" type="ORF">PAC_12331</name>
</gene>
<reference evidence="1 2" key="1">
    <citation type="submission" date="2016-03" db="EMBL/GenBank/DDBJ databases">
        <authorList>
            <person name="Ploux O."/>
        </authorList>
    </citation>
    <scope>NUCLEOTIDE SEQUENCE [LARGE SCALE GENOMIC DNA]</scope>
    <source>
        <strain evidence="1 2">UAMH 11012</strain>
    </source>
</reference>
<accession>A0A1L7XBM5</accession>
<dbReference type="AlphaFoldDB" id="A0A1L7XBM5"/>
<protein>
    <submittedName>
        <fullName evidence="1">Uncharacterized protein</fullName>
    </submittedName>
</protein>
<dbReference type="EMBL" id="FJOG01000020">
    <property type="protein sequence ID" value="CZR62434.1"/>
    <property type="molecule type" value="Genomic_DNA"/>
</dbReference>
<evidence type="ECO:0000313" key="1">
    <source>
        <dbReference type="EMBL" id="CZR62434.1"/>
    </source>
</evidence>
<sequence length="114" mass="12955">MIHSGAGKRKQADGNLSGVNDFGQILRKKISQSMHGGLFESLARANRKRPLSNLLWTLSTSHYVEGRVEWQNSRRLRFQQQQQRSRAFDKVRGSSLGLPVKPDLEAERLQVRVG</sequence>
<organism evidence="1 2">
    <name type="scientific">Phialocephala subalpina</name>
    <dbReference type="NCBI Taxonomy" id="576137"/>
    <lineage>
        <taxon>Eukaryota</taxon>
        <taxon>Fungi</taxon>
        <taxon>Dikarya</taxon>
        <taxon>Ascomycota</taxon>
        <taxon>Pezizomycotina</taxon>
        <taxon>Leotiomycetes</taxon>
        <taxon>Helotiales</taxon>
        <taxon>Mollisiaceae</taxon>
        <taxon>Phialocephala</taxon>
        <taxon>Phialocephala fortinii species complex</taxon>
    </lineage>
</organism>
<dbReference type="Proteomes" id="UP000184330">
    <property type="component" value="Unassembled WGS sequence"/>
</dbReference>